<evidence type="ECO:0000313" key="8">
    <source>
        <dbReference type="EMBL" id="KRM10751.1"/>
    </source>
</evidence>
<dbReference type="Gene3D" id="3.40.640.10">
    <property type="entry name" value="Type I PLP-dependent aspartate aminotransferase-like (Major domain)"/>
    <property type="match status" value="1"/>
</dbReference>
<dbReference type="InterPro" id="IPR000524">
    <property type="entry name" value="Tscrpt_reg_HTH_GntR"/>
</dbReference>
<comment type="caution">
    <text evidence="8">The sequence shown here is derived from an EMBL/GenBank/DDBJ whole genome shotgun (WGS) entry which is preliminary data.</text>
</comment>
<keyword evidence="4" id="KW-0805">Transcription regulation</keyword>
<dbReference type="GO" id="GO:0008483">
    <property type="term" value="F:transaminase activity"/>
    <property type="evidence" value="ECO:0007669"/>
    <property type="project" value="UniProtKB-KW"/>
</dbReference>
<keyword evidence="5" id="KW-0238">DNA-binding</keyword>
<keyword evidence="9" id="KW-1185">Reference proteome</keyword>
<dbReference type="PRINTS" id="PR00035">
    <property type="entry name" value="HTHGNTR"/>
</dbReference>
<accession>A0A0R1VZK0</accession>
<dbReference type="InterPro" id="IPR036390">
    <property type="entry name" value="WH_DNA-bd_sf"/>
</dbReference>
<evidence type="ECO:0000256" key="4">
    <source>
        <dbReference type="ARBA" id="ARBA00023015"/>
    </source>
</evidence>
<dbReference type="InterPro" id="IPR004839">
    <property type="entry name" value="Aminotransferase_I/II_large"/>
</dbReference>
<dbReference type="Pfam" id="PF00392">
    <property type="entry name" value="GntR"/>
    <property type="match status" value="1"/>
</dbReference>
<dbReference type="RefSeq" id="WP_056938550.1">
    <property type="nucleotide sequence ID" value="NZ_AZGF01000026.1"/>
</dbReference>
<dbReference type="InterPro" id="IPR015421">
    <property type="entry name" value="PyrdxlP-dep_Trfase_major"/>
</dbReference>
<dbReference type="eggNOG" id="COG1167">
    <property type="taxonomic scope" value="Bacteria"/>
</dbReference>
<dbReference type="GO" id="GO:0030170">
    <property type="term" value="F:pyridoxal phosphate binding"/>
    <property type="evidence" value="ECO:0007669"/>
    <property type="project" value="InterPro"/>
</dbReference>
<dbReference type="InterPro" id="IPR051446">
    <property type="entry name" value="HTH_trans_reg/aminotransferase"/>
</dbReference>
<keyword evidence="2" id="KW-0808">Transferase</keyword>
<dbReference type="SUPFAM" id="SSF46785">
    <property type="entry name" value="Winged helix' DNA-binding domain"/>
    <property type="match status" value="1"/>
</dbReference>
<gene>
    <name evidence="8" type="ORF">FD16_GL001143</name>
</gene>
<dbReference type="SUPFAM" id="SSF53383">
    <property type="entry name" value="PLP-dependent transferases"/>
    <property type="match status" value="1"/>
</dbReference>
<dbReference type="Gene3D" id="3.90.1150.10">
    <property type="entry name" value="Aspartate Aminotransferase, domain 1"/>
    <property type="match status" value="1"/>
</dbReference>
<keyword evidence="6" id="KW-0804">Transcription</keyword>
<dbReference type="GO" id="GO:0003677">
    <property type="term" value="F:DNA binding"/>
    <property type="evidence" value="ECO:0007669"/>
    <property type="project" value="UniProtKB-KW"/>
</dbReference>
<dbReference type="Proteomes" id="UP000051820">
    <property type="component" value="Unassembled WGS sequence"/>
</dbReference>
<dbReference type="STRING" id="1423807.FD16_GL001143"/>
<evidence type="ECO:0000256" key="6">
    <source>
        <dbReference type="ARBA" id="ARBA00023163"/>
    </source>
</evidence>
<protein>
    <submittedName>
        <fullName evidence="8">GntR family transcriptional regulator</fullName>
    </submittedName>
</protein>
<evidence type="ECO:0000256" key="3">
    <source>
        <dbReference type="ARBA" id="ARBA00022898"/>
    </source>
</evidence>
<dbReference type="PANTHER" id="PTHR46577">
    <property type="entry name" value="HTH-TYPE TRANSCRIPTIONAL REGULATORY PROTEIN GABR"/>
    <property type="match status" value="1"/>
</dbReference>
<dbReference type="CDD" id="cd07377">
    <property type="entry name" value="WHTH_GntR"/>
    <property type="match status" value="1"/>
</dbReference>
<dbReference type="InterPro" id="IPR015422">
    <property type="entry name" value="PyrdxlP-dep_Trfase_small"/>
</dbReference>
<dbReference type="SMART" id="SM00345">
    <property type="entry name" value="HTH_GNTR"/>
    <property type="match status" value="1"/>
</dbReference>
<dbReference type="Pfam" id="PF00155">
    <property type="entry name" value="Aminotran_1_2"/>
    <property type="match status" value="1"/>
</dbReference>
<keyword evidence="3" id="KW-0663">Pyridoxal phosphate</keyword>
<dbReference type="GO" id="GO:0003700">
    <property type="term" value="F:DNA-binding transcription factor activity"/>
    <property type="evidence" value="ECO:0007669"/>
    <property type="project" value="InterPro"/>
</dbReference>
<dbReference type="PANTHER" id="PTHR46577:SF2">
    <property type="entry name" value="TRANSCRIPTIONAL REGULATORY PROTEIN"/>
    <property type="match status" value="1"/>
</dbReference>
<dbReference type="Gene3D" id="1.10.10.10">
    <property type="entry name" value="Winged helix-like DNA-binding domain superfamily/Winged helix DNA-binding domain"/>
    <property type="match status" value="1"/>
</dbReference>
<feature type="domain" description="HTH gntR-type" evidence="7">
    <location>
        <begin position="10"/>
        <end position="78"/>
    </location>
</feature>
<keyword evidence="2" id="KW-0032">Aminotransferase</keyword>
<proteinExistence type="inferred from homology"/>
<dbReference type="EMBL" id="AZGF01000026">
    <property type="protein sequence ID" value="KRM10751.1"/>
    <property type="molecule type" value="Genomic_DNA"/>
</dbReference>
<dbReference type="CDD" id="cd00609">
    <property type="entry name" value="AAT_like"/>
    <property type="match status" value="1"/>
</dbReference>
<organism evidence="8 9">
    <name type="scientific">Paucilactobacillus suebicus DSM 5007 = KCTC 3549</name>
    <dbReference type="NCBI Taxonomy" id="1423807"/>
    <lineage>
        <taxon>Bacteria</taxon>
        <taxon>Bacillati</taxon>
        <taxon>Bacillota</taxon>
        <taxon>Bacilli</taxon>
        <taxon>Lactobacillales</taxon>
        <taxon>Lactobacillaceae</taxon>
        <taxon>Paucilactobacillus</taxon>
    </lineage>
</organism>
<sequence>MQWQLPSGKQAAYLKLISLISQSIENGDLLPGDHLPPERELSLQLGINRSTIQHAFNELVSRGILVRKVGSGTWVNSGKWGVLSQGVNWQSYMTTGRLGDPENFMIRLRNLEHEKDVINLAHSSIDTDLSLPVDLTDMTARDLVTQEASTAISGALDLKHQLSKHLSPFLHQSIPASQILITSGAQQAFYLITQGLLSYGDAIAIEEPSYFYQLSLFQAAGIRVFGIPLKENGGLDLDVLEQLYYKHHLRFLFVNPTGQNPTTETMPLKDRQELIERCQQLNLPIVEDDPLGLTNAIMNDQVTTLKQLDPSNVLYIGSFSSLSGESTRIGWLIAPPAIVNRLAEIRQQMEAGISIFPQLVSSQLLKQNNLTELVDRQMRLLKKSKQRLLTALKPLVDRELVDYRLPTHSNNIWLSLNSNQKFTSSDYNTFLDEKLLVRPDFLFGVHVNHVRISFTQIKAAQVEELQARMERVVLKMLK</sequence>
<evidence type="ECO:0000259" key="7">
    <source>
        <dbReference type="PROSITE" id="PS50949"/>
    </source>
</evidence>
<dbReference type="PATRIC" id="fig|1423807.3.peg.1164"/>
<evidence type="ECO:0000313" key="9">
    <source>
        <dbReference type="Proteomes" id="UP000051820"/>
    </source>
</evidence>
<dbReference type="InterPro" id="IPR036388">
    <property type="entry name" value="WH-like_DNA-bd_sf"/>
</dbReference>
<name>A0A0R1VZK0_9LACO</name>
<reference evidence="8 9" key="1">
    <citation type="journal article" date="2015" name="Genome Announc.">
        <title>Expanding the biotechnology potential of lactobacilli through comparative genomics of 213 strains and associated genera.</title>
        <authorList>
            <person name="Sun Z."/>
            <person name="Harris H.M."/>
            <person name="McCann A."/>
            <person name="Guo C."/>
            <person name="Argimon S."/>
            <person name="Zhang W."/>
            <person name="Yang X."/>
            <person name="Jeffery I.B."/>
            <person name="Cooney J.C."/>
            <person name="Kagawa T.F."/>
            <person name="Liu W."/>
            <person name="Song Y."/>
            <person name="Salvetti E."/>
            <person name="Wrobel A."/>
            <person name="Rasinkangas P."/>
            <person name="Parkhill J."/>
            <person name="Rea M.C."/>
            <person name="O'Sullivan O."/>
            <person name="Ritari J."/>
            <person name="Douillard F.P."/>
            <person name="Paul Ross R."/>
            <person name="Yang R."/>
            <person name="Briner A.E."/>
            <person name="Felis G.E."/>
            <person name="de Vos W.M."/>
            <person name="Barrangou R."/>
            <person name="Klaenhammer T.R."/>
            <person name="Caufield P.W."/>
            <person name="Cui Y."/>
            <person name="Zhang H."/>
            <person name="O'Toole P.W."/>
        </authorList>
    </citation>
    <scope>NUCLEOTIDE SEQUENCE [LARGE SCALE GENOMIC DNA]</scope>
    <source>
        <strain evidence="8 9">DSM 5007</strain>
    </source>
</reference>
<dbReference type="AlphaFoldDB" id="A0A0R1VZK0"/>
<dbReference type="PROSITE" id="PS50949">
    <property type="entry name" value="HTH_GNTR"/>
    <property type="match status" value="1"/>
</dbReference>
<evidence type="ECO:0000256" key="5">
    <source>
        <dbReference type="ARBA" id="ARBA00023125"/>
    </source>
</evidence>
<evidence type="ECO:0000256" key="1">
    <source>
        <dbReference type="ARBA" id="ARBA00005384"/>
    </source>
</evidence>
<comment type="similarity">
    <text evidence="1">In the C-terminal section; belongs to the class-I pyridoxal-phosphate-dependent aminotransferase family.</text>
</comment>
<evidence type="ECO:0000256" key="2">
    <source>
        <dbReference type="ARBA" id="ARBA00022576"/>
    </source>
</evidence>
<dbReference type="InterPro" id="IPR015424">
    <property type="entry name" value="PyrdxlP-dep_Trfase"/>
</dbReference>